<feature type="transmembrane region" description="Helical" evidence="1">
    <location>
        <begin position="138"/>
        <end position="159"/>
    </location>
</feature>
<dbReference type="RefSeq" id="WP_379864227.1">
    <property type="nucleotide sequence ID" value="NZ_JBHTBW010000019.1"/>
</dbReference>
<name>A0ABW2RIV5_9BACL</name>
<evidence type="ECO:0000313" key="3">
    <source>
        <dbReference type="Proteomes" id="UP001596500"/>
    </source>
</evidence>
<keyword evidence="1" id="KW-0472">Membrane</keyword>
<protein>
    <submittedName>
        <fullName evidence="2">DUF1700 domain-containing protein</fullName>
    </submittedName>
</protein>
<proteinExistence type="predicted"/>
<evidence type="ECO:0000313" key="2">
    <source>
        <dbReference type="EMBL" id="MFC7440947.1"/>
    </source>
</evidence>
<evidence type="ECO:0000256" key="1">
    <source>
        <dbReference type="SAM" id="Phobius"/>
    </source>
</evidence>
<gene>
    <name evidence="2" type="ORF">ACFQNG_07245</name>
</gene>
<comment type="caution">
    <text evidence="2">The sequence shown here is derived from an EMBL/GenBank/DDBJ whole genome shotgun (WGS) entry which is preliminary data.</text>
</comment>
<keyword evidence="3" id="KW-1185">Reference proteome</keyword>
<dbReference type="EMBL" id="JBHTBW010000019">
    <property type="protein sequence ID" value="MFC7440947.1"/>
    <property type="molecule type" value="Genomic_DNA"/>
</dbReference>
<organism evidence="2 3">
    <name type="scientific">Laceyella putida</name>
    <dbReference type="NCBI Taxonomy" id="110101"/>
    <lineage>
        <taxon>Bacteria</taxon>
        <taxon>Bacillati</taxon>
        <taxon>Bacillota</taxon>
        <taxon>Bacilli</taxon>
        <taxon>Bacillales</taxon>
        <taxon>Thermoactinomycetaceae</taxon>
        <taxon>Laceyella</taxon>
    </lineage>
</organism>
<feature type="transmembrane region" description="Helical" evidence="1">
    <location>
        <begin position="94"/>
        <end position="118"/>
    </location>
</feature>
<accession>A0ABW2RIV5</accession>
<sequence>MNPKIQDYSEKLRSYLHPLPSAEQDEITQEIESHLLEGIQHGKPIDELIVKLGEPKELAKGYVGEYYLKQKSTRPSFLFRKTVFFATTSMTSPVVTVFLGGVSFSFAIAAIAILLAGLMHTFGASIPFQFGPYEVPRFLSLIVALGFAALAGKVSVYFYKKLQIYFQSVQKRYRRLFLAKSHPSASSKAQES</sequence>
<keyword evidence="1" id="KW-1133">Transmembrane helix</keyword>
<reference evidence="3" key="1">
    <citation type="journal article" date="2019" name="Int. J. Syst. Evol. Microbiol.">
        <title>The Global Catalogue of Microorganisms (GCM) 10K type strain sequencing project: providing services to taxonomists for standard genome sequencing and annotation.</title>
        <authorList>
            <consortium name="The Broad Institute Genomics Platform"/>
            <consortium name="The Broad Institute Genome Sequencing Center for Infectious Disease"/>
            <person name="Wu L."/>
            <person name="Ma J."/>
        </authorList>
    </citation>
    <scope>NUCLEOTIDE SEQUENCE [LARGE SCALE GENOMIC DNA]</scope>
    <source>
        <strain evidence="3">CGMCC 1.12942</strain>
    </source>
</reference>
<dbReference type="Pfam" id="PF22564">
    <property type="entry name" value="HAAS"/>
    <property type="match status" value="1"/>
</dbReference>
<dbReference type="Proteomes" id="UP001596500">
    <property type="component" value="Unassembled WGS sequence"/>
</dbReference>
<keyword evidence="1" id="KW-0812">Transmembrane</keyword>